<sequence>MSSRQPKSRSSDGEKWSSGRRLTSAQRERKRAIDRLRAKERRTQVADHVAGLEYRVSQLSAELERAYTGASQHVESPENIHEGLLLQNGCDFTHFQGSGYTPSDISTSLCVIPATGWVPAVLPDPSNVVESSPYSMQPEMSTTISASKLPPQSISGSLPKTKLDVNAETTRGTEQLTGCKRREKALAGNDCQSIFNDAVTMARGLSSTTVCGDPSLNQDVLVRGVLFGWEIATTASPNQWRCPLLQILQLLDRRIFHLSGTITRLCALRMIHLLLLCLVKAASYETLPPWYRPRPSQYYLSHALAIDVLPWPGLRERAVLCQKLTQTNKFWTEVIYLFRFSWPYTVRDVLSLNSDTGLYEFSGMFNNYLYEIQRWRMDLKFFESFPETYDDIIPAEVIERPLHLASSEKVSACWDAPRGALLLPLPQDIHEEDVDSEWLDGFCSRSCMGNWEAGCWKQLIMGHSKPININIDDEPQACLVN</sequence>
<dbReference type="VEuPathDB" id="FungiDB:PV08_02261"/>
<dbReference type="PANTHER" id="PTHR37012:SF7">
    <property type="entry name" value="B-ZIP TRANSCRIPTION FACTOR (EUROFUNG)-RELATED"/>
    <property type="match status" value="1"/>
</dbReference>
<dbReference type="OrthoDB" id="4120963at2759"/>
<feature type="region of interest" description="Disordered" evidence="1">
    <location>
        <begin position="1"/>
        <end position="33"/>
    </location>
</feature>
<proteinExistence type="predicted"/>
<evidence type="ECO:0008006" key="4">
    <source>
        <dbReference type="Google" id="ProtNLM"/>
    </source>
</evidence>
<gene>
    <name evidence="2" type="ORF">PV08_02261</name>
</gene>
<dbReference type="Proteomes" id="UP000053328">
    <property type="component" value="Unassembled WGS sequence"/>
</dbReference>
<organism evidence="2 3">
    <name type="scientific">Exophiala spinifera</name>
    <dbReference type="NCBI Taxonomy" id="91928"/>
    <lineage>
        <taxon>Eukaryota</taxon>
        <taxon>Fungi</taxon>
        <taxon>Dikarya</taxon>
        <taxon>Ascomycota</taxon>
        <taxon>Pezizomycotina</taxon>
        <taxon>Eurotiomycetes</taxon>
        <taxon>Chaetothyriomycetidae</taxon>
        <taxon>Chaetothyriales</taxon>
        <taxon>Herpotrichiellaceae</taxon>
        <taxon>Exophiala</taxon>
    </lineage>
</organism>
<evidence type="ECO:0000256" key="1">
    <source>
        <dbReference type="SAM" id="MobiDB-lite"/>
    </source>
</evidence>
<dbReference type="PANTHER" id="PTHR37012">
    <property type="entry name" value="B-ZIP TRANSCRIPTION FACTOR (EUROFUNG)-RELATED"/>
    <property type="match status" value="1"/>
</dbReference>
<evidence type="ECO:0000313" key="3">
    <source>
        <dbReference type="Proteomes" id="UP000053328"/>
    </source>
</evidence>
<dbReference type="EMBL" id="KN847492">
    <property type="protein sequence ID" value="KIW21681.1"/>
    <property type="molecule type" value="Genomic_DNA"/>
</dbReference>
<dbReference type="AlphaFoldDB" id="A0A0D1Z1Z0"/>
<reference evidence="2 3" key="1">
    <citation type="submission" date="2015-01" db="EMBL/GenBank/DDBJ databases">
        <title>The Genome Sequence of Exophiala spinifera CBS89968.</title>
        <authorList>
            <consortium name="The Broad Institute Genomics Platform"/>
            <person name="Cuomo C."/>
            <person name="de Hoog S."/>
            <person name="Gorbushina A."/>
            <person name="Stielow B."/>
            <person name="Teixiera M."/>
            <person name="Abouelleil A."/>
            <person name="Chapman S.B."/>
            <person name="Priest M."/>
            <person name="Young S.K."/>
            <person name="Wortman J."/>
            <person name="Nusbaum C."/>
            <person name="Birren B."/>
        </authorList>
    </citation>
    <scope>NUCLEOTIDE SEQUENCE [LARGE SCALE GENOMIC DNA]</scope>
    <source>
        <strain evidence="2 3">CBS 89968</strain>
    </source>
</reference>
<dbReference type="Pfam" id="PF11905">
    <property type="entry name" value="DUF3425"/>
    <property type="match status" value="1"/>
</dbReference>
<dbReference type="GeneID" id="27329344"/>
<dbReference type="RefSeq" id="XP_016241897.1">
    <property type="nucleotide sequence ID" value="XM_016376621.1"/>
</dbReference>
<name>A0A0D1Z1Z0_9EURO</name>
<keyword evidence="3" id="KW-1185">Reference proteome</keyword>
<dbReference type="HOGENOM" id="CLU_044736_0_0_1"/>
<evidence type="ECO:0000313" key="2">
    <source>
        <dbReference type="EMBL" id="KIW21681.1"/>
    </source>
</evidence>
<accession>A0A0D1Z1Z0</accession>
<dbReference type="InterPro" id="IPR021833">
    <property type="entry name" value="DUF3425"/>
</dbReference>
<protein>
    <recommendedName>
        <fullName evidence="4">BZIP domain-containing protein</fullName>
    </recommendedName>
</protein>